<keyword evidence="5" id="KW-1093">Inhibition of host IRF7 by virus</keyword>
<dbReference type="EMBL" id="KX420943">
    <property type="protein sequence ID" value="ART66873.1"/>
    <property type="molecule type" value="Genomic_RNA"/>
</dbReference>
<evidence type="ECO:0000256" key="3">
    <source>
        <dbReference type="ARBA" id="ARBA00022632"/>
    </source>
</evidence>
<evidence type="ECO:0000256" key="8">
    <source>
        <dbReference type="ARBA" id="ARBA00023111"/>
    </source>
</evidence>
<evidence type="ECO:0000256" key="6">
    <source>
        <dbReference type="ARBA" id="ARBA00022884"/>
    </source>
</evidence>
<keyword evidence="4" id="KW-0479">Metal-binding</keyword>
<evidence type="ECO:0000256" key="4">
    <source>
        <dbReference type="ARBA" id="ARBA00022723"/>
    </source>
</evidence>
<evidence type="ECO:0000256" key="5">
    <source>
        <dbReference type="ARBA" id="ARBA00022811"/>
    </source>
</evidence>
<proteinExistence type="predicted"/>
<evidence type="ECO:0000256" key="10">
    <source>
        <dbReference type="ARBA" id="ARBA00023258"/>
    </source>
</evidence>
<dbReference type="GO" id="GO:0003723">
    <property type="term" value="F:RNA binding"/>
    <property type="evidence" value="ECO:0007669"/>
    <property type="project" value="UniProtKB-KW"/>
</dbReference>
<keyword evidence="7" id="KW-1092">Inhibition of host IRF3 by virus</keyword>
<evidence type="ECO:0000256" key="9">
    <source>
        <dbReference type="ARBA" id="ARBA00023200"/>
    </source>
</evidence>
<accession>A0A2U7N8D5</accession>
<keyword evidence="11" id="KW-0899">Viral immunoevasion</keyword>
<evidence type="ECO:0000313" key="12">
    <source>
        <dbReference type="EMBL" id="ART66873.1"/>
    </source>
</evidence>
<evidence type="ECO:0000256" key="7">
    <source>
        <dbReference type="ARBA" id="ARBA00022931"/>
    </source>
</evidence>
<dbReference type="GO" id="GO:0039557">
    <property type="term" value="P:symbiont-mediated suppression of host cytoplasmic pattern recognition receptor signaling pathway via inhibition of IRF7 activity"/>
    <property type="evidence" value="ECO:0007669"/>
    <property type="project" value="UniProtKB-KW"/>
</dbReference>
<evidence type="ECO:0000256" key="1">
    <source>
        <dbReference type="ARBA" id="ARBA00022482"/>
    </source>
</evidence>
<dbReference type="Pfam" id="PF00981">
    <property type="entry name" value="Rota_NS53"/>
    <property type="match status" value="1"/>
</dbReference>
<keyword evidence="8" id="KW-1037">Host cytoskeleton</keyword>
<dbReference type="InterPro" id="IPR002148">
    <property type="entry name" value="Rotavirus_NSP1"/>
</dbReference>
<keyword evidence="2" id="KW-0945">Host-virus interaction</keyword>
<dbReference type="GO" id="GO:0046872">
    <property type="term" value="F:metal ion binding"/>
    <property type="evidence" value="ECO:0007669"/>
    <property type="project" value="UniProtKB-KW"/>
</dbReference>
<keyword evidence="1" id="KW-1113">Inhibition of host RLR pathway by virus</keyword>
<evidence type="ECO:0000256" key="2">
    <source>
        <dbReference type="ARBA" id="ARBA00022581"/>
    </source>
</evidence>
<dbReference type="GO" id="GO:0039548">
    <property type="term" value="P:symbiont-mediated suppression of host cytoplasmic pattern recognition receptor signaling pathway via inhibition of IRF3 activity"/>
    <property type="evidence" value="ECO:0007669"/>
    <property type="project" value="UniProtKB-KW"/>
</dbReference>
<protein>
    <submittedName>
        <fullName evidence="12">NSP1</fullName>
    </submittedName>
</protein>
<name>A0A2U7N8D5_9REOV</name>
<organism evidence="12">
    <name type="scientific">Rotavirus A</name>
    <dbReference type="NCBI Taxonomy" id="28875"/>
    <lineage>
        <taxon>Viruses</taxon>
        <taxon>Riboviria</taxon>
        <taxon>Orthornavirae</taxon>
        <taxon>Duplornaviricota</taxon>
        <taxon>Resentoviricetes</taxon>
        <taxon>Reovirales</taxon>
        <taxon>Sedoreoviridae</taxon>
        <taxon>Rotavirus</taxon>
        <taxon>Rotavirus alphagastroenteritidis</taxon>
    </lineage>
</organism>
<keyword evidence="9" id="KW-1035">Host cytoplasm</keyword>
<keyword evidence="6" id="KW-0694">RNA-binding</keyword>
<evidence type="ECO:0000256" key="11">
    <source>
        <dbReference type="ARBA" id="ARBA00023280"/>
    </source>
</evidence>
<reference evidence="12" key="1">
    <citation type="submission" date="2016-06" db="EMBL/GenBank/DDBJ databases">
        <title>Viral Metagenomic Study of Bats from Saudi Arabia.</title>
        <authorList>
            <person name="Mishra N."/>
            <person name="Adam N."/>
            <person name="Lipkin W.I."/>
        </authorList>
    </citation>
    <scope>NUCLEOTIDE SEQUENCE</scope>
    <source>
        <strain evidence="12">Bat/KSA402/2012</strain>
    </source>
</reference>
<sequence length="562" mass="65802">MKPISGGAMSIYRDALYWYSRHIRTRNYRLLKNTSEFAWRHADLNEKIDKSVSYNILTRSNDQNKEIDIISHCLVCCSLTKLYPCRVCNMIHTCLECLHTCECFMQNRVSQLRLRTLKYPVDIIGNFSKREILTSALIKAVSKEHLQNIIEFYLDTFPINENVLEISERKIKQGRCRNQLSIWANHLLLPICLTAKVIVVRDSIYLIFGVYEKGKETNAWYEECNFYNAEHLIDEHNFDRIAKFTSYDMQDNYARKAFIHTRKLNRKLVDCSKTTLPICYSALKYSERLNFIYTVSIRSSDTLAISSHSEWNNLYKKYKQLLIDKKRTVQRTKREMLTVKSAIVFKYADSPMYITLLWDKLMREINHKTLFCTHWFVDPVEPNDPICIHSKLSGRRTAIIHPVAHNMLYELHSIMKAAFSVGIYSLNGRYSCNNLENTKIEYLKEQLTSRSILCDDSNFTTFICTDKLLISDYSDFVMQAINQLEITLIPVVNMYTYREQKMIIACKSKISKLIHKMAKTILHTMLSGDFINSHTTNLYTRTDRYVAYAFDEIPGDSTSDVD</sequence>
<keyword evidence="10" id="KW-0922">Interferon antiviral system evasion</keyword>
<keyword evidence="3" id="KW-1090">Inhibition of host innate immune response by virus</keyword>